<dbReference type="PANTHER" id="PTHR11390">
    <property type="entry name" value="PROKARYOTIC DNA TOPOISOMERASE"/>
    <property type="match status" value="1"/>
</dbReference>
<keyword evidence="4" id="KW-0799">Topoisomerase</keyword>
<dbReference type="InterPro" id="IPR003602">
    <property type="entry name" value="Topo_IA_DNA-bd_dom"/>
</dbReference>
<dbReference type="InterPro" id="IPR006171">
    <property type="entry name" value="TOPRIM_dom"/>
</dbReference>
<accession>A0A0P7IW83</accession>
<dbReference type="GO" id="GO:0006310">
    <property type="term" value="P:DNA recombination"/>
    <property type="evidence" value="ECO:0007669"/>
    <property type="project" value="TreeGrafter"/>
</dbReference>
<evidence type="ECO:0000256" key="9">
    <source>
        <dbReference type="ARBA" id="ARBA00032235"/>
    </source>
</evidence>
<evidence type="ECO:0000256" key="3">
    <source>
        <dbReference type="ARBA" id="ARBA00012891"/>
    </source>
</evidence>
<dbReference type="PROSITE" id="PS52039">
    <property type="entry name" value="TOPO_IA_2"/>
    <property type="match status" value="1"/>
</dbReference>
<feature type="domain" description="Toprim" evidence="12">
    <location>
        <begin position="4"/>
        <end position="131"/>
    </location>
</feature>
<dbReference type="Pfam" id="PF01751">
    <property type="entry name" value="Toprim"/>
    <property type="match status" value="1"/>
</dbReference>
<reference evidence="14 15" key="1">
    <citation type="submission" date="2015-09" db="EMBL/GenBank/DDBJ databases">
        <title>Draft genome sequence of Aliiroseovarius crassostreae CV919-312TSm, the causative agent of Roseovarius Oyster Disease (formerly Juvenile Oyster Disease).</title>
        <authorList>
            <person name="Kessner L."/>
            <person name="Spinard E."/>
            <person name="Nelson D."/>
        </authorList>
    </citation>
    <scope>NUCLEOTIDE SEQUENCE [LARGE SCALE GENOMIC DNA]</scope>
    <source>
        <strain evidence="14 15">CV919-312</strain>
    </source>
</reference>
<dbReference type="EMBL" id="LKBA01000008">
    <property type="protein sequence ID" value="KPN62905.1"/>
    <property type="molecule type" value="Genomic_DNA"/>
</dbReference>
<dbReference type="Proteomes" id="UP000050471">
    <property type="component" value="Unassembled WGS sequence"/>
</dbReference>
<gene>
    <name evidence="14" type="ORF">AKJ29_01810</name>
</gene>
<evidence type="ECO:0000256" key="4">
    <source>
        <dbReference type="ARBA" id="ARBA00023029"/>
    </source>
</evidence>
<evidence type="ECO:0000313" key="15">
    <source>
        <dbReference type="Proteomes" id="UP000050471"/>
    </source>
</evidence>
<dbReference type="PANTHER" id="PTHR11390:SF21">
    <property type="entry name" value="DNA TOPOISOMERASE 3-ALPHA"/>
    <property type="match status" value="1"/>
</dbReference>
<dbReference type="PROSITE" id="PS00396">
    <property type="entry name" value="TOPO_IA_1"/>
    <property type="match status" value="1"/>
</dbReference>
<dbReference type="SMART" id="SM00437">
    <property type="entry name" value="TOP1Ac"/>
    <property type="match status" value="1"/>
</dbReference>
<proteinExistence type="inferred from homology"/>
<dbReference type="PROSITE" id="PS50880">
    <property type="entry name" value="TOPRIM"/>
    <property type="match status" value="1"/>
</dbReference>
<dbReference type="InterPro" id="IPR023406">
    <property type="entry name" value="Topo_IA_AS"/>
</dbReference>
<dbReference type="GO" id="GO:0006281">
    <property type="term" value="P:DNA repair"/>
    <property type="evidence" value="ECO:0007669"/>
    <property type="project" value="TreeGrafter"/>
</dbReference>
<dbReference type="SMART" id="SM00493">
    <property type="entry name" value="TOPRIM"/>
    <property type="match status" value="1"/>
</dbReference>
<evidence type="ECO:0000256" key="10">
    <source>
        <dbReference type="ARBA" id="ARBA00032877"/>
    </source>
</evidence>
<dbReference type="PRINTS" id="PR00417">
    <property type="entry name" value="PRTPISMRASEI"/>
</dbReference>
<name>A0A0P7IW83_9RHOB</name>
<dbReference type="SMART" id="SM00436">
    <property type="entry name" value="TOP1Bc"/>
    <property type="match status" value="1"/>
</dbReference>
<keyword evidence="5" id="KW-0238">DNA-binding</keyword>
<keyword evidence="15" id="KW-1185">Reference proteome</keyword>
<comment type="similarity">
    <text evidence="2">Belongs to the type IA topoisomerase family.</text>
</comment>
<organism evidence="14 15">
    <name type="scientific">Aliiroseovarius crassostreae</name>
    <dbReference type="NCBI Taxonomy" id="154981"/>
    <lineage>
        <taxon>Bacteria</taxon>
        <taxon>Pseudomonadati</taxon>
        <taxon>Pseudomonadota</taxon>
        <taxon>Alphaproteobacteria</taxon>
        <taxon>Rhodobacterales</taxon>
        <taxon>Paracoccaceae</taxon>
        <taxon>Aliiroseovarius</taxon>
    </lineage>
</organism>
<evidence type="ECO:0000256" key="5">
    <source>
        <dbReference type="ARBA" id="ARBA00023125"/>
    </source>
</evidence>
<dbReference type="STRING" id="154981.AKJ29_01810"/>
<dbReference type="GO" id="GO:0043597">
    <property type="term" value="C:cytoplasmic replication fork"/>
    <property type="evidence" value="ECO:0007669"/>
    <property type="project" value="TreeGrafter"/>
</dbReference>
<evidence type="ECO:0000256" key="8">
    <source>
        <dbReference type="ARBA" id="ARBA00031985"/>
    </source>
</evidence>
<dbReference type="InterPro" id="IPR013824">
    <property type="entry name" value="Topo_IA_cen_sub1"/>
</dbReference>
<evidence type="ECO:0000256" key="6">
    <source>
        <dbReference type="ARBA" id="ARBA00023235"/>
    </source>
</evidence>
<comment type="caution">
    <text evidence="14">The sequence shown here is derived from an EMBL/GenBank/DDBJ whole genome shotgun (WGS) entry which is preliminary data.</text>
</comment>
<evidence type="ECO:0000259" key="13">
    <source>
        <dbReference type="PROSITE" id="PS52039"/>
    </source>
</evidence>
<dbReference type="InterPro" id="IPR013497">
    <property type="entry name" value="Topo_IA_cen"/>
</dbReference>
<feature type="region of interest" description="Disordered" evidence="11">
    <location>
        <begin position="434"/>
        <end position="459"/>
    </location>
</feature>
<dbReference type="GO" id="GO:0003917">
    <property type="term" value="F:DNA topoisomerase type I (single strand cut, ATP-independent) activity"/>
    <property type="evidence" value="ECO:0007669"/>
    <property type="project" value="UniProtKB-EC"/>
</dbReference>
<evidence type="ECO:0000256" key="1">
    <source>
        <dbReference type="ARBA" id="ARBA00000213"/>
    </source>
</evidence>
<dbReference type="EC" id="5.6.2.1" evidence="3"/>
<dbReference type="OrthoDB" id="9803554at2"/>
<dbReference type="InterPro" id="IPR013826">
    <property type="entry name" value="Topo_IA_cen_sub3"/>
</dbReference>
<evidence type="ECO:0000256" key="11">
    <source>
        <dbReference type="SAM" id="MobiDB-lite"/>
    </source>
</evidence>
<dbReference type="GO" id="GO:0006265">
    <property type="term" value="P:DNA topological change"/>
    <property type="evidence" value="ECO:0007669"/>
    <property type="project" value="InterPro"/>
</dbReference>
<dbReference type="RefSeq" id="WP_055190811.1">
    <property type="nucleotide sequence ID" value="NZ_FPBS01000061.1"/>
</dbReference>
<dbReference type="Pfam" id="PF01131">
    <property type="entry name" value="Topoisom_bac"/>
    <property type="match status" value="1"/>
</dbReference>
<evidence type="ECO:0000256" key="2">
    <source>
        <dbReference type="ARBA" id="ARBA00009446"/>
    </source>
</evidence>
<evidence type="ECO:0000313" key="14">
    <source>
        <dbReference type="EMBL" id="KPN62905.1"/>
    </source>
</evidence>
<dbReference type="SUPFAM" id="SSF56712">
    <property type="entry name" value="Prokaryotic type I DNA topoisomerase"/>
    <property type="match status" value="1"/>
</dbReference>
<sequence length="755" mass="82405">MAPSSIVIAEKPSQARMYSKHIGTSFGQVFAARGHLFELLDPEKLNPEWAQWSAALLRPAKGWYPSELKDEADIRKRYKDIKEGAKRATRIYLATDPDREGEGIAQDILNQLKNDINFSGEVVRVLPLGEDAKSVRSAFENARPIEEFKQLYNAYKARAQSDHIFNLSLTRAATTLLSSGGVVSIGRVVTPTLGIVCSREVAITEFKPVDYFVPAVTVEGEAGRTALRMPSGEDDRILDRSNAEALAAAASGYSGPISVTTKGKSQKPPRLFSMSTLQVEASRRWKWGANKVADVLQALYSNYQVTTYPRSSEVSLPEAEIENVPQMMEGIQGIFGTVGYDPVIRKVKGYFSDKDLKGASHFAVVPNINTVDKWKSCYERMSGDEKKLFELIARRYLAAMGPDREYDSTTLSITINEATFRASGSVETKPGWKEAWGAAASSASDDDGEEEGALPPFKDGDPVRVVETVVEDKKTTPPKRLAEGTLIELMIQSWKLVDDEVEAQRLKEAKGIGTEATRNGIVQNLLNRGFIKTEGGKLFATDTGLKLYRVLQQNAPNLLDVAQTARMEMLLDQVQKGEVRATDTVEQIIGQAETAIEGIKRAAANGPQLNMQAARRPTANMLKAARAKAKRQGKKLPKGVSASFQACSEYLGPMPKANADGSYPPSEGQVAFANKIAAAADTEVPEQALQNRDVMKSWIDANKNALPKKGGGGTGKPSPKQISFAQKIAKKKGLTVPAECLAEMGKISKWIDANK</sequence>
<feature type="region of interest" description="Disordered" evidence="11">
    <location>
        <begin position="703"/>
        <end position="722"/>
    </location>
</feature>
<dbReference type="GO" id="GO:0003677">
    <property type="term" value="F:DNA binding"/>
    <property type="evidence" value="ECO:0007669"/>
    <property type="project" value="UniProtKB-KW"/>
</dbReference>
<comment type="catalytic activity">
    <reaction evidence="1">
        <text>ATP-independent breakage of single-stranded DNA, followed by passage and rejoining.</text>
        <dbReference type="EC" id="5.6.2.1"/>
    </reaction>
</comment>
<keyword evidence="6" id="KW-0413">Isomerase</keyword>
<dbReference type="InterPro" id="IPR023405">
    <property type="entry name" value="Topo_IA_core_domain"/>
</dbReference>
<dbReference type="InterPro" id="IPR003601">
    <property type="entry name" value="Topo_IA_2"/>
</dbReference>
<evidence type="ECO:0000259" key="12">
    <source>
        <dbReference type="PROSITE" id="PS50880"/>
    </source>
</evidence>
<evidence type="ECO:0000256" key="7">
    <source>
        <dbReference type="ARBA" id="ARBA00030003"/>
    </source>
</evidence>
<dbReference type="Gene3D" id="3.40.50.140">
    <property type="match status" value="1"/>
</dbReference>
<dbReference type="Gene3D" id="1.10.290.10">
    <property type="entry name" value="Topoisomerase I, domain 4"/>
    <property type="match status" value="1"/>
</dbReference>
<dbReference type="Gene3D" id="1.10.460.10">
    <property type="entry name" value="Topoisomerase I, domain 2"/>
    <property type="match status" value="1"/>
</dbReference>
<dbReference type="CDD" id="cd01028">
    <property type="entry name" value="TOPRIM_TopoIA"/>
    <property type="match status" value="1"/>
</dbReference>
<dbReference type="AlphaFoldDB" id="A0A0P7IW83"/>
<protein>
    <recommendedName>
        <fullName evidence="3">DNA topoisomerase</fullName>
        <ecNumber evidence="3">5.6.2.1</ecNumber>
    </recommendedName>
    <alternativeName>
        <fullName evidence="10">Omega-protein</fullName>
    </alternativeName>
    <alternativeName>
        <fullName evidence="9">Relaxing enzyme</fullName>
    </alternativeName>
    <alternativeName>
        <fullName evidence="7">Swivelase</fullName>
    </alternativeName>
    <alternativeName>
        <fullName evidence="8">Untwisting enzyme</fullName>
    </alternativeName>
</protein>
<dbReference type="Gene3D" id="2.70.20.10">
    <property type="entry name" value="Topoisomerase I, domain 3"/>
    <property type="match status" value="1"/>
</dbReference>
<dbReference type="InterPro" id="IPR000380">
    <property type="entry name" value="Topo_IA"/>
</dbReference>
<feature type="domain" description="Topo IA-type catalytic" evidence="13">
    <location>
        <begin position="148"/>
        <end position="596"/>
    </location>
</feature>
<dbReference type="InterPro" id="IPR013825">
    <property type="entry name" value="Topo_IA_cen_sub2"/>
</dbReference>